<dbReference type="OrthoDB" id="1138938at2"/>
<dbReference type="EMBL" id="RBCJ01000004">
    <property type="protein sequence ID" value="RKN78713.1"/>
    <property type="molecule type" value="Genomic_DNA"/>
</dbReference>
<reference evidence="3 4" key="1">
    <citation type="submission" date="2018-10" db="EMBL/GenBank/DDBJ databases">
        <title>Ulvibacterium marinum gen. nov., sp. nov., a novel marine bacterium of the family Flavobacteriaceae, isolated from a culture of the green alga Ulva prolifera.</title>
        <authorList>
            <person name="Zhang Z."/>
        </authorList>
    </citation>
    <scope>NUCLEOTIDE SEQUENCE [LARGE SCALE GENOMIC DNA]</scope>
    <source>
        <strain evidence="3 4">CCMM003</strain>
    </source>
</reference>
<sequence length="138" mass="16207">MRRILYFTILLFFHLTGCAQKTPDAVLSAFEHKYPKENSPEWEVDANGNFEAGFKKKGEKYRADFSPDGKWIETERSIKKKDLPKVIQDIIKKEYKDEDLVEIEEVDHHSKGRFYDVEFKAKGKNMDVEFNTEGQIIN</sequence>
<name>A0A3B0BYN2_9FLAO</name>
<dbReference type="SUPFAM" id="SSF160574">
    <property type="entry name" value="BT0923-like"/>
    <property type="match status" value="1"/>
</dbReference>
<keyword evidence="1" id="KW-0732">Signal</keyword>
<proteinExistence type="predicted"/>
<dbReference type="RefSeq" id="WP_120713621.1">
    <property type="nucleotide sequence ID" value="NZ_RBCJ01000004.1"/>
</dbReference>
<dbReference type="Pfam" id="PF11396">
    <property type="entry name" value="PepSY_like"/>
    <property type="match status" value="1"/>
</dbReference>
<dbReference type="AlphaFoldDB" id="A0A3B0BYN2"/>
<evidence type="ECO:0000313" key="4">
    <source>
        <dbReference type="Proteomes" id="UP000276603"/>
    </source>
</evidence>
<accession>A0A3B0BYN2</accession>
<dbReference type="Proteomes" id="UP000276603">
    <property type="component" value="Unassembled WGS sequence"/>
</dbReference>
<protein>
    <recommendedName>
        <fullName evidence="2">Putative beta-lactamase-inhibitor-like PepSY-like domain-containing protein</fullName>
    </recommendedName>
</protein>
<evidence type="ECO:0000256" key="1">
    <source>
        <dbReference type="SAM" id="SignalP"/>
    </source>
</evidence>
<feature type="signal peptide" evidence="1">
    <location>
        <begin position="1"/>
        <end position="19"/>
    </location>
</feature>
<dbReference type="Gene3D" id="3.10.450.360">
    <property type="match status" value="1"/>
</dbReference>
<dbReference type="InterPro" id="IPR021533">
    <property type="entry name" value="PepSY-like"/>
</dbReference>
<keyword evidence="4" id="KW-1185">Reference proteome</keyword>
<feature type="domain" description="Putative beta-lactamase-inhibitor-like PepSY-like" evidence="2">
    <location>
        <begin position="57"/>
        <end position="137"/>
    </location>
</feature>
<evidence type="ECO:0000313" key="3">
    <source>
        <dbReference type="EMBL" id="RKN78713.1"/>
    </source>
</evidence>
<comment type="caution">
    <text evidence="3">The sequence shown here is derived from an EMBL/GenBank/DDBJ whole genome shotgun (WGS) entry which is preliminary data.</text>
</comment>
<organism evidence="3 4">
    <name type="scientific">Ulvibacterium marinum</name>
    <dbReference type="NCBI Taxonomy" id="2419782"/>
    <lineage>
        <taxon>Bacteria</taxon>
        <taxon>Pseudomonadati</taxon>
        <taxon>Bacteroidota</taxon>
        <taxon>Flavobacteriia</taxon>
        <taxon>Flavobacteriales</taxon>
        <taxon>Flavobacteriaceae</taxon>
        <taxon>Ulvibacterium</taxon>
    </lineage>
</organism>
<gene>
    <name evidence="3" type="ORF">D7Z94_21195</name>
</gene>
<feature type="chain" id="PRO_5017434339" description="Putative beta-lactamase-inhibitor-like PepSY-like domain-containing protein" evidence="1">
    <location>
        <begin position="20"/>
        <end position="138"/>
    </location>
</feature>
<evidence type="ECO:0000259" key="2">
    <source>
        <dbReference type="Pfam" id="PF11396"/>
    </source>
</evidence>